<evidence type="ECO:0000256" key="1">
    <source>
        <dbReference type="ARBA" id="ARBA00010838"/>
    </source>
</evidence>
<dbReference type="InterPro" id="IPR017853">
    <property type="entry name" value="GH"/>
</dbReference>
<name>A0ABR7W625_9ACTN</name>
<dbReference type="GO" id="GO:0016787">
    <property type="term" value="F:hydrolase activity"/>
    <property type="evidence" value="ECO:0007669"/>
    <property type="project" value="UniProtKB-KW"/>
</dbReference>
<keyword evidence="6" id="KW-1185">Reference proteome</keyword>
<comment type="caution">
    <text evidence="5">The sequence shown here is derived from an EMBL/GenBank/DDBJ whole genome shotgun (WGS) entry which is preliminary data.</text>
</comment>
<dbReference type="EMBL" id="JACWMS010000001">
    <property type="protein sequence ID" value="MBD1318198.1"/>
    <property type="molecule type" value="Genomic_DNA"/>
</dbReference>
<proteinExistence type="inferred from homology"/>
<dbReference type="PANTHER" id="PTHR10353">
    <property type="entry name" value="GLYCOSYL HYDROLASE"/>
    <property type="match status" value="1"/>
</dbReference>
<gene>
    <name evidence="5" type="ORF">IDF66_01250</name>
</gene>
<dbReference type="Proteomes" id="UP000602395">
    <property type="component" value="Unassembled WGS sequence"/>
</dbReference>
<sequence length="442" mass="49124">MGHRPRPVVLIAAVIATIVAITAPGIPAALAAPPVAGSSAPATLPRDFDWGVSSSGFQSEGFSPDSNWRRYVASGATHDRVGTSVDFRHRYRGDIALAKALGVKVYRVGIEWARIEPRPGVLDRTEIAYYDAMIAAIVAAGMRPMITLDHWVYPGWVADRGGWANPETPALWLRNARRVVDRYSHFHPIWITINEPTVYVTNELKTGAIAAPEVPAMLDRLVHVHREIYRYIHRRDASAMVSSNVAYVPTVEPVLDTQFVDRVADTLDFIGIDYYYSISPANTGAWHALTDESWLAPVSADGLYYALRHYSRRYPGKPLYVVESGMPTRDGAARADGYRRGDHLRDVVYWLQRARGDGVNVIGYNYWSLTDNFEWGSYTPRFGLYTVNVTSDPTLTRRPTDAVSAYRRITADNGVPTGYRPTRPAEYCSLVAAPASCVEPVH</sequence>
<keyword evidence="2 5" id="KW-0378">Hydrolase</keyword>
<dbReference type="InterPro" id="IPR001360">
    <property type="entry name" value="Glyco_hydro_1"/>
</dbReference>
<evidence type="ECO:0000313" key="6">
    <source>
        <dbReference type="Proteomes" id="UP000602395"/>
    </source>
</evidence>
<evidence type="ECO:0000256" key="2">
    <source>
        <dbReference type="ARBA" id="ARBA00022801"/>
    </source>
</evidence>
<accession>A0ABR7W625</accession>
<reference evidence="5 6" key="1">
    <citation type="submission" date="2020-09" db="EMBL/GenBank/DDBJ databases">
        <title>Novel species in genus Gordonia.</title>
        <authorList>
            <person name="Zhang G."/>
        </authorList>
    </citation>
    <scope>NUCLEOTIDE SEQUENCE [LARGE SCALE GENOMIC DNA]</scope>
    <source>
        <strain evidence="5 6">ON-33</strain>
    </source>
</reference>
<comment type="similarity">
    <text evidence="1 4">Belongs to the glycosyl hydrolase 1 family.</text>
</comment>
<dbReference type="Pfam" id="PF00232">
    <property type="entry name" value="Glyco_hydro_1"/>
    <property type="match status" value="2"/>
</dbReference>
<evidence type="ECO:0000256" key="4">
    <source>
        <dbReference type="RuleBase" id="RU003690"/>
    </source>
</evidence>
<dbReference type="PANTHER" id="PTHR10353:SF36">
    <property type="entry name" value="LP05116P"/>
    <property type="match status" value="1"/>
</dbReference>
<dbReference type="SUPFAM" id="SSF51445">
    <property type="entry name" value="(Trans)glycosidases"/>
    <property type="match status" value="1"/>
</dbReference>
<evidence type="ECO:0000256" key="3">
    <source>
        <dbReference type="ARBA" id="ARBA00023295"/>
    </source>
</evidence>
<evidence type="ECO:0000313" key="5">
    <source>
        <dbReference type="EMBL" id="MBD1318198.1"/>
    </source>
</evidence>
<keyword evidence="3" id="KW-0326">Glycosidase</keyword>
<organism evidence="5 6">
    <name type="scientific">Gordonia hankookensis</name>
    <dbReference type="NCBI Taxonomy" id="589403"/>
    <lineage>
        <taxon>Bacteria</taxon>
        <taxon>Bacillati</taxon>
        <taxon>Actinomycetota</taxon>
        <taxon>Actinomycetes</taxon>
        <taxon>Mycobacteriales</taxon>
        <taxon>Gordoniaceae</taxon>
        <taxon>Gordonia</taxon>
    </lineage>
</organism>
<protein>
    <submittedName>
        <fullName evidence="5">Glycoside hydrolase family 1 protein</fullName>
    </submittedName>
</protein>
<dbReference type="Gene3D" id="3.20.20.80">
    <property type="entry name" value="Glycosidases"/>
    <property type="match status" value="2"/>
</dbReference>
<dbReference type="PRINTS" id="PR00131">
    <property type="entry name" value="GLHYDRLASE1"/>
</dbReference>